<protein>
    <submittedName>
        <fullName evidence="5">O-succinylbenzoate synthase</fullName>
    </submittedName>
</protein>
<sequence>MITRLQLWRYRLPLQARLSLGVKTLDVREGLLLEWHGQSPESICWSEIAPLPGFSRSTLACCEQQILDLLNSAANWRQSLQQAPLDCAEEARFGIEAGLFQMQQNLSFAGPVASCRLWRHDQTLPELGAADCLKIKVGAKDFATDQARIQVALSALSPGSTLRIDANRCWNLEAGRALAQGLDIRAIDYVEEPLPAGGDYALWWQETGLPFALDETLRDCSEASLAALLRLPGLKALVIKPMLLGLERSLQLIYAANEWQKTIVLSAAYESNLTLDFYAALADHLKLSGPHGLDTFGALTAALIQPIHSQPQHAHKPVMERKHMQCLGSWS</sequence>
<organism evidence="5 6">
    <name type="scientific">Ectothiorhodosinus mongolicus</name>
    <dbReference type="NCBI Taxonomy" id="233100"/>
    <lineage>
        <taxon>Bacteria</taxon>
        <taxon>Pseudomonadati</taxon>
        <taxon>Pseudomonadota</taxon>
        <taxon>Gammaproteobacteria</taxon>
        <taxon>Chromatiales</taxon>
        <taxon>Ectothiorhodospiraceae</taxon>
        <taxon>Ectothiorhodosinus</taxon>
    </lineage>
</organism>
<dbReference type="OrthoDB" id="3725747at2"/>
<feature type="domain" description="Mandelate racemase/muconate lactonizing enzyme C-terminal" evidence="4">
    <location>
        <begin position="120"/>
        <end position="210"/>
    </location>
</feature>
<dbReference type="EMBL" id="FTPK01000002">
    <property type="protein sequence ID" value="SIT70909.1"/>
    <property type="molecule type" value="Genomic_DNA"/>
</dbReference>
<proteinExistence type="predicted"/>
<dbReference type="InterPro" id="IPR029017">
    <property type="entry name" value="Enolase-like_N"/>
</dbReference>
<dbReference type="PANTHER" id="PTHR48073:SF2">
    <property type="entry name" value="O-SUCCINYLBENZOATE SYNTHASE"/>
    <property type="match status" value="1"/>
</dbReference>
<evidence type="ECO:0000313" key="6">
    <source>
        <dbReference type="Proteomes" id="UP000223759"/>
    </source>
</evidence>
<dbReference type="SFLD" id="SFLDF00009">
    <property type="entry name" value="o-succinylbenzoate_synthase"/>
    <property type="match status" value="1"/>
</dbReference>
<accession>A0A1R3W0L6</accession>
<dbReference type="InterPro" id="IPR041338">
    <property type="entry name" value="OSBS_N"/>
</dbReference>
<keyword evidence="1" id="KW-0479">Metal-binding</keyword>
<dbReference type="InterPro" id="IPR029065">
    <property type="entry name" value="Enolase_C-like"/>
</dbReference>
<evidence type="ECO:0000256" key="3">
    <source>
        <dbReference type="ARBA" id="ARBA00023239"/>
    </source>
</evidence>
<dbReference type="STRING" id="233100.SAMN05216526_1429"/>
<dbReference type="GO" id="GO:0016829">
    <property type="term" value="F:lyase activity"/>
    <property type="evidence" value="ECO:0007669"/>
    <property type="project" value="UniProtKB-KW"/>
</dbReference>
<evidence type="ECO:0000313" key="5">
    <source>
        <dbReference type="EMBL" id="SIT70909.1"/>
    </source>
</evidence>
<reference evidence="5 6" key="1">
    <citation type="submission" date="2017-01" db="EMBL/GenBank/DDBJ databases">
        <authorList>
            <person name="Mah S.A."/>
            <person name="Swanson W.J."/>
            <person name="Moy G.W."/>
            <person name="Vacquier V.D."/>
        </authorList>
    </citation>
    <scope>NUCLEOTIDE SEQUENCE [LARGE SCALE GENOMIC DNA]</scope>
    <source>
        <strain evidence="5 6">M9</strain>
    </source>
</reference>
<dbReference type="RefSeq" id="WP_076755795.1">
    <property type="nucleotide sequence ID" value="NZ_CP023018.1"/>
</dbReference>
<keyword evidence="2" id="KW-0460">Magnesium</keyword>
<keyword evidence="6" id="KW-1185">Reference proteome</keyword>
<dbReference type="Proteomes" id="UP000223759">
    <property type="component" value="Unassembled WGS sequence"/>
</dbReference>
<evidence type="ECO:0000256" key="2">
    <source>
        <dbReference type="ARBA" id="ARBA00022842"/>
    </source>
</evidence>
<dbReference type="InterPro" id="IPR013342">
    <property type="entry name" value="Mandelate_racemase_C"/>
</dbReference>
<dbReference type="SUPFAM" id="SSF51604">
    <property type="entry name" value="Enolase C-terminal domain-like"/>
    <property type="match status" value="1"/>
</dbReference>
<dbReference type="SFLD" id="SFLDG00180">
    <property type="entry name" value="muconate_cycloisomerase"/>
    <property type="match status" value="1"/>
</dbReference>
<dbReference type="Gene3D" id="3.20.20.120">
    <property type="entry name" value="Enolase-like C-terminal domain"/>
    <property type="match status" value="1"/>
</dbReference>
<dbReference type="SUPFAM" id="SSF54826">
    <property type="entry name" value="Enolase N-terminal domain-like"/>
    <property type="match status" value="1"/>
</dbReference>
<name>A0A1R3W0L6_9GAMM</name>
<evidence type="ECO:0000259" key="4">
    <source>
        <dbReference type="SMART" id="SM00922"/>
    </source>
</evidence>
<dbReference type="AlphaFoldDB" id="A0A1R3W0L6"/>
<dbReference type="Pfam" id="PF21508">
    <property type="entry name" value="MenC_N"/>
    <property type="match status" value="1"/>
</dbReference>
<keyword evidence="3" id="KW-0456">Lyase</keyword>
<dbReference type="InterPro" id="IPR036849">
    <property type="entry name" value="Enolase-like_C_sf"/>
</dbReference>
<dbReference type="PANTHER" id="PTHR48073">
    <property type="entry name" value="O-SUCCINYLBENZOATE SYNTHASE-RELATED"/>
    <property type="match status" value="1"/>
</dbReference>
<gene>
    <name evidence="5" type="ORF">SAMN05216526_1429</name>
</gene>
<evidence type="ECO:0000256" key="1">
    <source>
        <dbReference type="ARBA" id="ARBA00022723"/>
    </source>
</evidence>
<dbReference type="Pfam" id="PF13378">
    <property type="entry name" value="MR_MLE_C"/>
    <property type="match status" value="1"/>
</dbReference>
<dbReference type="GO" id="GO:0046872">
    <property type="term" value="F:metal ion binding"/>
    <property type="evidence" value="ECO:0007669"/>
    <property type="project" value="UniProtKB-KW"/>
</dbReference>
<dbReference type="Gene3D" id="3.30.390.10">
    <property type="entry name" value="Enolase-like, N-terminal domain"/>
    <property type="match status" value="1"/>
</dbReference>
<dbReference type="SFLD" id="SFLDS00001">
    <property type="entry name" value="Enolase"/>
    <property type="match status" value="1"/>
</dbReference>
<dbReference type="SMART" id="SM00922">
    <property type="entry name" value="MR_MLE"/>
    <property type="match status" value="1"/>
</dbReference>